<dbReference type="InterPro" id="IPR011473">
    <property type="entry name" value="DUF1579"/>
</dbReference>
<dbReference type="Proteomes" id="UP001500657">
    <property type="component" value="Unassembled WGS sequence"/>
</dbReference>
<dbReference type="EMBL" id="BAAAFO010000001">
    <property type="protein sequence ID" value="GAA0243837.1"/>
    <property type="molecule type" value="Genomic_DNA"/>
</dbReference>
<proteinExistence type="predicted"/>
<dbReference type="RefSeq" id="WP_343880186.1">
    <property type="nucleotide sequence ID" value="NZ_BAAAFO010000001.1"/>
</dbReference>
<evidence type="ECO:0008006" key="4">
    <source>
        <dbReference type="Google" id="ProtNLM"/>
    </source>
</evidence>
<organism evidence="2 3">
    <name type="scientific">Rhodanobacter caeni</name>
    <dbReference type="NCBI Taxonomy" id="657654"/>
    <lineage>
        <taxon>Bacteria</taxon>
        <taxon>Pseudomonadati</taxon>
        <taxon>Pseudomonadota</taxon>
        <taxon>Gammaproteobacteria</taxon>
        <taxon>Lysobacterales</taxon>
        <taxon>Rhodanobacteraceae</taxon>
        <taxon>Rhodanobacter</taxon>
    </lineage>
</organism>
<dbReference type="Pfam" id="PF07617">
    <property type="entry name" value="DUF1579"/>
    <property type="match status" value="1"/>
</dbReference>
<reference evidence="2 3" key="1">
    <citation type="journal article" date="2019" name="Int. J. Syst. Evol. Microbiol.">
        <title>The Global Catalogue of Microorganisms (GCM) 10K type strain sequencing project: providing services to taxonomists for standard genome sequencing and annotation.</title>
        <authorList>
            <consortium name="The Broad Institute Genomics Platform"/>
            <consortium name="The Broad Institute Genome Sequencing Center for Infectious Disease"/>
            <person name="Wu L."/>
            <person name="Ma J."/>
        </authorList>
    </citation>
    <scope>NUCLEOTIDE SEQUENCE [LARGE SCALE GENOMIC DNA]</scope>
    <source>
        <strain evidence="2 3">JCM 16242</strain>
    </source>
</reference>
<evidence type="ECO:0000256" key="1">
    <source>
        <dbReference type="SAM" id="SignalP"/>
    </source>
</evidence>
<protein>
    <recommendedName>
        <fullName evidence="4">DUF1579 domain-containing protein</fullName>
    </recommendedName>
</protein>
<feature type="signal peptide" evidence="1">
    <location>
        <begin position="1"/>
        <end position="26"/>
    </location>
</feature>
<sequence>MSKRSLAAWSWMLAIATTISTGLAIAAGSPARAPQVDAQHAQLAGLTGHWSVRQLMWTDPQSPPVIDQGDASYAMVLGGRHLRQQLHIASSKAFEGLGYIGYDDATGKYYSSWMDTNFSGIILAYGSYDAASRTYSLVGEMAGKHGASVPVREVMRIADRDHFTYEFYETRGGKEALAVRLQYTRMDG</sequence>
<keyword evidence="3" id="KW-1185">Reference proteome</keyword>
<comment type="caution">
    <text evidence="2">The sequence shown here is derived from an EMBL/GenBank/DDBJ whole genome shotgun (WGS) entry which is preliminary data.</text>
</comment>
<name>A0ABN0UA73_9GAMM</name>
<accession>A0ABN0UA73</accession>
<gene>
    <name evidence="2" type="ORF">GCM10009126_06910</name>
</gene>
<evidence type="ECO:0000313" key="3">
    <source>
        <dbReference type="Proteomes" id="UP001500657"/>
    </source>
</evidence>
<keyword evidence="1" id="KW-0732">Signal</keyword>
<feature type="chain" id="PRO_5045979846" description="DUF1579 domain-containing protein" evidence="1">
    <location>
        <begin position="27"/>
        <end position="188"/>
    </location>
</feature>
<evidence type="ECO:0000313" key="2">
    <source>
        <dbReference type="EMBL" id="GAA0243837.1"/>
    </source>
</evidence>